<evidence type="ECO:0000313" key="3">
    <source>
        <dbReference type="EMBL" id="QEN07322.1"/>
    </source>
</evidence>
<gene>
    <name evidence="3" type="ORF">EXM22_04710</name>
</gene>
<evidence type="ECO:0000313" key="4">
    <source>
        <dbReference type="Proteomes" id="UP000324209"/>
    </source>
</evidence>
<proteinExistence type="inferred from homology"/>
<dbReference type="Pfam" id="PF02604">
    <property type="entry name" value="PhdYeFM_antitox"/>
    <property type="match status" value="1"/>
</dbReference>
<dbReference type="PANTHER" id="PTHR33713:SF11">
    <property type="entry name" value="PREVENT-HOST-DEATH FAMILY PROTEIN"/>
    <property type="match status" value="1"/>
</dbReference>
<evidence type="ECO:0000256" key="1">
    <source>
        <dbReference type="ARBA" id="ARBA00009981"/>
    </source>
</evidence>
<comment type="similarity">
    <text evidence="1 2">Belongs to the phD/YefM antitoxin family.</text>
</comment>
<dbReference type="NCBIfam" id="TIGR01552">
    <property type="entry name" value="phd_fam"/>
    <property type="match status" value="1"/>
</dbReference>
<dbReference type="InterPro" id="IPR051405">
    <property type="entry name" value="phD/YefM_antitoxin"/>
</dbReference>
<dbReference type="AlphaFoldDB" id="A0A5C1QMD9"/>
<dbReference type="RefSeq" id="WP_149485403.1">
    <property type="nucleotide sequence ID" value="NZ_CP036150.1"/>
</dbReference>
<reference evidence="3 4" key="1">
    <citation type="submission" date="2019-02" db="EMBL/GenBank/DDBJ databases">
        <title>Complete Genome Sequence and Methylome Analysis of free living Spirochaetas.</title>
        <authorList>
            <person name="Fomenkov A."/>
            <person name="Dubinina G."/>
            <person name="Leshcheva N."/>
            <person name="Mikheeva N."/>
            <person name="Grabovich M."/>
            <person name="Vincze T."/>
            <person name="Roberts R.J."/>
        </authorList>
    </citation>
    <scope>NUCLEOTIDE SEQUENCE [LARGE SCALE GENOMIC DNA]</scope>
    <source>
        <strain evidence="3 4">K2</strain>
    </source>
</reference>
<name>A0A5C1QMD9_9SPIO</name>
<dbReference type="SUPFAM" id="SSF143120">
    <property type="entry name" value="YefM-like"/>
    <property type="match status" value="1"/>
</dbReference>
<organism evidence="3 4">
    <name type="scientific">Oceanispirochaeta crateris</name>
    <dbReference type="NCBI Taxonomy" id="2518645"/>
    <lineage>
        <taxon>Bacteria</taxon>
        <taxon>Pseudomonadati</taxon>
        <taxon>Spirochaetota</taxon>
        <taxon>Spirochaetia</taxon>
        <taxon>Spirochaetales</taxon>
        <taxon>Spirochaetaceae</taxon>
        <taxon>Oceanispirochaeta</taxon>
    </lineage>
</organism>
<protein>
    <recommendedName>
        <fullName evidence="2">Antitoxin</fullName>
    </recommendedName>
</protein>
<dbReference type="Gene3D" id="3.40.1620.10">
    <property type="entry name" value="YefM-like domain"/>
    <property type="match status" value="1"/>
</dbReference>
<dbReference type="Proteomes" id="UP000324209">
    <property type="component" value="Chromosome"/>
</dbReference>
<dbReference type="KEGG" id="ock:EXM22_04710"/>
<dbReference type="PANTHER" id="PTHR33713">
    <property type="entry name" value="ANTITOXIN YAFN-RELATED"/>
    <property type="match status" value="1"/>
</dbReference>
<sequence>MNLKEDIRSISYVKTNAAEMLNRVNETHNPIVITQNGEAKAVLLDTRSYQDMRNSLGIMKLLSEGERDVQNKNLHEQDDVFNEIENRLFKIK</sequence>
<dbReference type="OrthoDB" id="7069202at2"/>
<dbReference type="EMBL" id="CP036150">
    <property type="protein sequence ID" value="QEN07322.1"/>
    <property type="molecule type" value="Genomic_DNA"/>
</dbReference>
<dbReference type="InterPro" id="IPR006442">
    <property type="entry name" value="Antitoxin_Phd/YefM"/>
</dbReference>
<accession>A0A5C1QMD9</accession>
<keyword evidence="4" id="KW-1185">Reference proteome</keyword>
<evidence type="ECO:0000256" key="2">
    <source>
        <dbReference type="RuleBase" id="RU362080"/>
    </source>
</evidence>
<dbReference type="InterPro" id="IPR036165">
    <property type="entry name" value="YefM-like_sf"/>
</dbReference>
<comment type="function">
    <text evidence="2">Antitoxin component of a type II toxin-antitoxin (TA) system.</text>
</comment>